<name>A0AAQ3WHZ8_PASNO</name>
<sequence length="81" mass="8650">MAGPHIAAAVDLPLLGEGDVVDDGMQWSRRGGRQRRAGRLGRQCTHGATGEDIGGVGRMDVYSRSVNVIKVNGVKHRAIDQ</sequence>
<dbReference type="AlphaFoldDB" id="A0AAQ3WHZ8"/>
<organism evidence="1 2">
    <name type="scientific">Paspalum notatum var. saurae</name>
    <dbReference type="NCBI Taxonomy" id="547442"/>
    <lineage>
        <taxon>Eukaryota</taxon>
        <taxon>Viridiplantae</taxon>
        <taxon>Streptophyta</taxon>
        <taxon>Embryophyta</taxon>
        <taxon>Tracheophyta</taxon>
        <taxon>Spermatophyta</taxon>
        <taxon>Magnoliopsida</taxon>
        <taxon>Liliopsida</taxon>
        <taxon>Poales</taxon>
        <taxon>Poaceae</taxon>
        <taxon>PACMAD clade</taxon>
        <taxon>Panicoideae</taxon>
        <taxon>Andropogonodae</taxon>
        <taxon>Paspaleae</taxon>
        <taxon>Paspalinae</taxon>
        <taxon>Paspalum</taxon>
    </lineage>
</organism>
<evidence type="ECO:0000313" key="1">
    <source>
        <dbReference type="EMBL" id="WVZ61916.1"/>
    </source>
</evidence>
<dbReference type="Proteomes" id="UP001341281">
    <property type="component" value="Chromosome 03"/>
</dbReference>
<keyword evidence="2" id="KW-1185">Reference proteome</keyword>
<protein>
    <submittedName>
        <fullName evidence="1">Uncharacterized protein</fullName>
    </submittedName>
</protein>
<accession>A0AAQ3WHZ8</accession>
<dbReference type="EMBL" id="CP144747">
    <property type="protein sequence ID" value="WVZ61916.1"/>
    <property type="molecule type" value="Genomic_DNA"/>
</dbReference>
<gene>
    <name evidence="1" type="ORF">U9M48_011723</name>
</gene>
<proteinExistence type="predicted"/>
<reference evidence="1 2" key="1">
    <citation type="submission" date="2024-02" db="EMBL/GenBank/DDBJ databases">
        <title>High-quality chromosome-scale genome assembly of Pensacola bahiagrass (Paspalum notatum Flugge var. saurae).</title>
        <authorList>
            <person name="Vega J.M."/>
            <person name="Podio M."/>
            <person name="Orjuela J."/>
            <person name="Siena L.A."/>
            <person name="Pessino S.C."/>
            <person name="Combes M.C."/>
            <person name="Mariac C."/>
            <person name="Albertini E."/>
            <person name="Pupilli F."/>
            <person name="Ortiz J.P.A."/>
            <person name="Leblanc O."/>
        </authorList>
    </citation>
    <scope>NUCLEOTIDE SEQUENCE [LARGE SCALE GENOMIC DNA]</scope>
    <source>
        <strain evidence="1">R1</strain>
        <tissue evidence="1">Leaf</tissue>
    </source>
</reference>
<evidence type="ECO:0000313" key="2">
    <source>
        <dbReference type="Proteomes" id="UP001341281"/>
    </source>
</evidence>